<feature type="binding site" evidence="13">
    <location>
        <position position="302"/>
    </location>
    <ligand>
        <name>Zn(2+)</name>
        <dbReference type="ChEBI" id="CHEBI:29105"/>
        <note>catalytic</note>
    </ligand>
</feature>
<dbReference type="FunFam" id="3.30.980.10:FF:000005">
    <property type="entry name" value="Threonyl-tRNA synthetase, mitochondrial"/>
    <property type="match status" value="1"/>
</dbReference>
<dbReference type="SMART" id="SM00863">
    <property type="entry name" value="tRNA_SAD"/>
    <property type="match status" value="1"/>
</dbReference>
<sequence>MERFFVLTFIKRRTTMKIIYKDGHVDECPQDQELHVIRHTAAHIMAQAIKRLYPEADFAFGPATENGFYYDVDLGDTKLTDDDLANIEKEMRKICKENLAIKPFILPRDEAVKLMEERQEHYKIEHMADLADETEFSFFQQGEYVDMCIGPHLTYTKALKAFKITQQSGAYWKNDKENKMLTRINGVAFHNQEELEAWEKEQQEARERDHRKIGKEMGLFMTDDLVGRGLPMFLPAGYTVWQELENYIKEKERARGYLHVMTPCIGTVNLYKTSGHWDHYRENMFPAMEMEGESYVLRPMNCPHHMMIYANRPHSYRDLPMRIGEIAHDFRYESSGTLKGIERGRHFCQNDAHLFCTPEQIKSEVADVCNLIFETYKDFKITDYRCVLSLRDPADKKKYHDDDAMWNHAENALREVLTELGIHFTEEIGEAAFYGPKLDVNVKPAVGAEYTLSTCQLDFCLPAKFHLTYVDKDGSEKTPVVLHRAILGSLDRFMAYLIEETKGKFPTWLAPVQVKVLPVSEKTLEYAESITEKLVEAGVRVALDDDNQKIGYKIRAAQQVDRVPYMLVLGAKEAEAGNLSVRDRKGETTTMEVDEFIAKVTEEIKTRSYNT</sequence>
<feature type="binding site" evidence="13">
    <location>
        <position position="483"/>
    </location>
    <ligand>
        <name>Zn(2+)</name>
        <dbReference type="ChEBI" id="CHEBI:29105"/>
        <note>catalytic</note>
    </ligand>
</feature>
<dbReference type="InterPro" id="IPR002314">
    <property type="entry name" value="aa-tRNA-synt_IIb"/>
</dbReference>
<dbReference type="SUPFAM" id="SSF52954">
    <property type="entry name" value="Class II aaRS ABD-related"/>
    <property type="match status" value="1"/>
</dbReference>
<evidence type="ECO:0000256" key="10">
    <source>
        <dbReference type="ARBA" id="ARBA00022917"/>
    </source>
</evidence>
<keyword evidence="7 13" id="KW-0862">Zinc</keyword>
<evidence type="ECO:0000256" key="12">
    <source>
        <dbReference type="ARBA" id="ARBA00049515"/>
    </source>
</evidence>
<dbReference type="Gene3D" id="3.30.930.10">
    <property type="entry name" value="Bira Bifunctional Protein, Domain 2"/>
    <property type="match status" value="1"/>
</dbReference>
<keyword evidence="10 13" id="KW-0648">Protein biosynthesis</keyword>
<keyword evidence="3 13" id="KW-0820">tRNA-binding</keyword>
<dbReference type="SUPFAM" id="SSF55681">
    <property type="entry name" value="Class II aaRS and biotin synthetases"/>
    <property type="match status" value="1"/>
</dbReference>
<dbReference type="GO" id="GO:0016740">
    <property type="term" value="F:transferase activity"/>
    <property type="evidence" value="ECO:0007669"/>
    <property type="project" value="UniProtKB-ARBA"/>
</dbReference>
<evidence type="ECO:0000256" key="2">
    <source>
        <dbReference type="ARBA" id="ARBA00022490"/>
    </source>
</evidence>
<organism evidence="15 16">
    <name type="scientific">Faecalibacterium duncaniae (strain DSM 17677 / JCM 31915 / A2-165)</name>
    <name type="common">Faecalibacterium prausnitzii</name>
    <dbReference type="NCBI Taxonomy" id="411483"/>
    <lineage>
        <taxon>Bacteria</taxon>
        <taxon>Bacillati</taxon>
        <taxon>Bacillota</taxon>
        <taxon>Clostridia</taxon>
        <taxon>Eubacteriales</taxon>
        <taxon>Oscillospiraceae</taxon>
        <taxon>Faecalibacterium</taxon>
    </lineage>
</organism>
<dbReference type="NCBIfam" id="TIGR00418">
    <property type="entry name" value="thrS"/>
    <property type="match status" value="1"/>
</dbReference>
<comment type="similarity">
    <text evidence="1 13">Belongs to the class-II aminoacyl-tRNA synthetase family.</text>
</comment>
<reference evidence="15" key="1">
    <citation type="submission" date="2009-08" db="EMBL/GenBank/DDBJ databases">
        <authorList>
            <person name="Weinstock G."/>
            <person name="Sodergren E."/>
            <person name="Clifton S."/>
            <person name="Fulton L."/>
            <person name="Fulton B."/>
            <person name="Courtney L."/>
            <person name="Fronick C."/>
            <person name="Harrison M."/>
            <person name="Strong C."/>
            <person name="Farmer C."/>
            <person name="Delahaunty K."/>
            <person name="Markovic C."/>
            <person name="Hall O."/>
            <person name="Minx P."/>
            <person name="Tomlinson C."/>
            <person name="Mitreva M."/>
            <person name="Nelson J."/>
            <person name="Hou S."/>
            <person name="Wollam A."/>
            <person name="Pepin K.H."/>
            <person name="Johnson M."/>
            <person name="Bhonagiri V."/>
            <person name="Nash W.E."/>
            <person name="Warren W."/>
            <person name="Chinwalla A."/>
            <person name="Mardis E.R."/>
            <person name="Wilson R.K."/>
        </authorList>
    </citation>
    <scope>NUCLEOTIDE SEQUENCE [LARGE SCALE GENOMIC DNA]</scope>
    <source>
        <strain evidence="15">A2-165</strain>
    </source>
</reference>
<evidence type="ECO:0000259" key="14">
    <source>
        <dbReference type="PROSITE" id="PS50862"/>
    </source>
</evidence>
<dbReference type="PRINTS" id="PR01047">
    <property type="entry name" value="TRNASYNTHTHR"/>
</dbReference>
<dbReference type="PANTHER" id="PTHR11451:SF56">
    <property type="entry name" value="THREONINE--TRNA LIGASE 1"/>
    <property type="match status" value="1"/>
</dbReference>
<dbReference type="GO" id="GO:0004829">
    <property type="term" value="F:threonine-tRNA ligase activity"/>
    <property type="evidence" value="ECO:0007669"/>
    <property type="project" value="UniProtKB-UniRule"/>
</dbReference>
<dbReference type="eggNOG" id="COG0441">
    <property type="taxonomic scope" value="Bacteria"/>
</dbReference>
<dbReference type="PROSITE" id="PS50862">
    <property type="entry name" value="AA_TRNA_LIGASE_II"/>
    <property type="match status" value="1"/>
</dbReference>
<feature type="domain" description="Aminoacyl-transfer RNA synthetases class-II family profile" evidence="14">
    <location>
        <begin position="209"/>
        <end position="506"/>
    </location>
</feature>
<feature type="binding site" evidence="13">
    <location>
        <position position="353"/>
    </location>
    <ligand>
        <name>Zn(2+)</name>
        <dbReference type="ChEBI" id="CHEBI:29105"/>
        <note>catalytic</note>
    </ligand>
</feature>
<keyword evidence="9 13" id="KW-0694">RNA-binding</keyword>
<proteinExistence type="inferred from homology"/>
<keyword evidence="8 13" id="KW-0067">ATP-binding</keyword>
<comment type="cofactor">
    <cofactor evidence="13">
        <name>Zn(2+)</name>
        <dbReference type="ChEBI" id="CHEBI:29105"/>
    </cofactor>
    <text evidence="13">Binds 1 zinc ion per subunit.</text>
</comment>
<dbReference type="FunFam" id="3.40.50.800:FF:000001">
    <property type="entry name" value="Threonine--tRNA ligase"/>
    <property type="match status" value="1"/>
</dbReference>
<evidence type="ECO:0000256" key="13">
    <source>
        <dbReference type="HAMAP-Rule" id="MF_00184"/>
    </source>
</evidence>
<keyword evidence="2 13" id="KW-0963">Cytoplasm</keyword>
<dbReference type="Pfam" id="PF07973">
    <property type="entry name" value="tRNA_SAD"/>
    <property type="match status" value="1"/>
</dbReference>
<dbReference type="GO" id="GO:0005524">
    <property type="term" value="F:ATP binding"/>
    <property type="evidence" value="ECO:0007669"/>
    <property type="project" value="UniProtKB-UniRule"/>
</dbReference>
<dbReference type="GO" id="GO:0000049">
    <property type="term" value="F:tRNA binding"/>
    <property type="evidence" value="ECO:0007669"/>
    <property type="project" value="UniProtKB-KW"/>
</dbReference>
<keyword evidence="11 13" id="KW-0030">Aminoacyl-tRNA synthetase</keyword>
<evidence type="ECO:0000256" key="6">
    <source>
        <dbReference type="ARBA" id="ARBA00022741"/>
    </source>
</evidence>
<accession>C7H8M1</accession>
<comment type="subunit">
    <text evidence="13">Homodimer.</text>
</comment>
<dbReference type="GO" id="GO:0006435">
    <property type="term" value="P:threonyl-tRNA aminoacylation"/>
    <property type="evidence" value="ECO:0007669"/>
    <property type="project" value="UniProtKB-UniRule"/>
</dbReference>
<evidence type="ECO:0000256" key="3">
    <source>
        <dbReference type="ARBA" id="ARBA00022555"/>
    </source>
</evidence>
<dbReference type="CDD" id="cd00771">
    <property type="entry name" value="ThrRS_core"/>
    <property type="match status" value="1"/>
</dbReference>
<evidence type="ECO:0000256" key="4">
    <source>
        <dbReference type="ARBA" id="ARBA00022598"/>
    </source>
</evidence>
<dbReference type="InterPro" id="IPR012947">
    <property type="entry name" value="tRNA_SAD"/>
</dbReference>
<keyword evidence="5 13" id="KW-0479">Metal-binding</keyword>
<dbReference type="InterPro" id="IPR006195">
    <property type="entry name" value="aa-tRNA-synth_II"/>
</dbReference>
<dbReference type="FunFam" id="3.30.930.10:FF:000002">
    <property type="entry name" value="Threonine--tRNA ligase"/>
    <property type="match status" value="1"/>
</dbReference>
<evidence type="ECO:0000256" key="9">
    <source>
        <dbReference type="ARBA" id="ARBA00022884"/>
    </source>
</evidence>
<keyword evidence="4 13" id="KW-0436">Ligase</keyword>
<comment type="subcellular location">
    <subcellularLocation>
        <location evidence="13">Cytoplasm</location>
    </subcellularLocation>
</comment>
<dbReference type="InterPro" id="IPR018163">
    <property type="entry name" value="Thr/Ala-tRNA-synth_IIc_edit"/>
</dbReference>
<evidence type="ECO:0000256" key="7">
    <source>
        <dbReference type="ARBA" id="ARBA00022833"/>
    </source>
</evidence>
<dbReference type="Pfam" id="PF03129">
    <property type="entry name" value="HGTP_anticodon"/>
    <property type="match status" value="1"/>
</dbReference>
<protein>
    <recommendedName>
        <fullName evidence="13">Threonine--tRNA ligase</fullName>
        <ecNumber evidence="13">6.1.1.3</ecNumber>
    </recommendedName>
    <alternativeName>
        <fullName evidence="13">Threonyl-tRNA synthetase</fullName>
        <shortName evidence="13">ThrRS</shortName>
    </alternativeName>
</protein>
<dbReference type="InterPro" id="IPR004154">
    <property type="entry name" value="Anticodon-bd"/>
</dbReference>
<dbReference type="InterPro" id="IPR047246">
    <property type="entry name" value="ThrRS_anticodon"/>
</dbReference>
<keyword evidence="16" id="KW-1185">Reference proteome</keyword>
<dbReference type="AlphaFoldDB" id="C7H8M1"/>
<comment type="catalytic activity">
    <reaction evidence="12 13">
        <text>tRNA(Thr) + L-threonine + ATP = L-threonyl-tRNA(Thr) + AMP + diphosphate + H(+)</text>
        <dbReference type="Rhea" id="RHEA:24624"/>
        <dbReference type="Rhea" id="RHEA-COMP:9670"/>
        <dbReference type="Rhea" id="RHEA-COMP:9704"/>
        <dbReference type="ChEBI" id="CHEBI:15378"/>
        <dbReference type="ChEBI" id="CHEBI:30616"/>
        <dbReference type="ChEBI" id="CHEBI:33019"/>
        <dbReference type="ChEBI" id="CHEBI:57926"/>
        <dbReference type="ChEBI" id="CHEBI:78442"/>
        <dbReference type="ChEBI" id="CHEBI:78534"/>
        <dbReference type="ChEBI" id="CHEBI:456215"/>
        <dbReference type="EC" id="6.1.1.3"/>
    </reaction>
</comment>
<name>C7H8M1_FAED2</name>
<comment type="caution">
    <text evidence="15">The sequence shown here is derived from an EMBL/GenBank/DDBJ whole genome shotgun (WGS) entry which is preliminary data.</text>
</comment>
<dbReference type="GO" id="GO:0046872">
    <property type="term" value="F:metal ion binding"/>
    <property type="evidence" value="ECO:0007669"/>
    <property type="project" value="UniProtKB-KW"/>
</dbReference>
<evidence type="ECO:0000313" key="16">
    <source>
        <dbReference type="Proteomes" id="UP000004619"/>
    </source>
</evidence>
<evidence type="ECO:0000256" key="1">
    <source>
        <dbReference type="ARBA" id="ARBA00008226"/>
    </source>
</evidence>
<dbReference type="PANTHER" id="PTHR11451">
    <property type="entry name" value="THREONINE-TRNA LIGASE"/>
    <property type="match status" value="1"/>
</dbReference>
<evidence type="ECO:0000313" key="15">
    <source>
        <dbReference type="EMBL" id="EEU95726.1"/>
    </source>
</evidence>
<dbReference type="Proteomes" id="UP000004619">
    <property type="component" value="Unassembled WGS sequence"/>
</dbReference>
<evidence type="ECO:0000256" key="11">
    <source>
        <dbReference type="ARBA" id="ARBA00023146"/>
    </source>
</evidence>
<dbReference type="EC" id="6.1.1.3" evidence="13"/>
<evidence type="ECO:0000256" key="5">
    <source>
        <dbReference type="ARBA" id="ARBA00022723"/>
    </source>
</evidence>
<dbReference type="GO" id="GO:0005737">
    <property type="term" value="C:cytoplasm"/>
    <property type="evidence" value="ECO:0007669"/>
    <property type="project" value="UniProtKB-SubCell"/>
</dbReference>
<dbReference type="SUPFAM" id="SSF55186">
    <property type="entry name" value="ThrRS/AlaRS common domain"/>
    <property type="match status" value="1"/>
</dbReference>
<dbReference type="Gene3D" id="3.30.54.20">
    <property type="match status" value="1"/>
</dbReference>
<dbReference type="InterPro" id="IPR002320">
    <property type="entry name" value="Thr-tRNA-ligase_IIa"/>
</dbReference>
<comment type="caution">
    <text evidence="13">Lacks conserved residue(s) required for the propagation of feature annotation.</text>
</comment>
<dbReference type="HOGENOM" id="CLU_008554_0_1_9"/>
<dbReference type="EMBL" id="ACOP02000073">
    <property type="protein sequence ID" value="EEU95726.1"/>
    <property type="molecule type" value="Genomic_DNA"/>
</dbReference>
<dbReference type="InterPro" id="IPR036621">
    <property type="entry name" value="Anticodon-bd_dom_sf"/>
</dbReference>
<evidence type="ECO:0000256" key="8">
    <source>
        <dbReference type="ARBA" id="ARBA00022840"/>
    </source>
</evidence>
<dbReference type="Gene3D" id="3.40.50.800">
    <property type="entry name" value="Anticodon-binding domain"/>
    <property type="match status" value="1"/>
</dbReference>
<dbReference type="Gene3D" id="3.30.980.10">
    <property type="entry name" value="Threonyl-trna Synthetase, Chain A, domain 2"/>
    <property type="match status" value="1"/>
</dbReference>
<dbReference type="CDD" id="cd00860">
    <property type="entry name" value="ThrRS_anticodon"/>
    <property type="match status" value="1"/>
</dbReference>
<dbReference type="InterPro" id="IPR045864">
    <property type="entry name" value="aa-tRNA-synth_II/BPL/LPL"/>
</dbReference>
<gene>
    <name evidence="13 15" type="primary">thrS</name>
    <name evidence="15" type="ORF">FAEPRAA2165_02663</name>
</gene>
<dbReference type="HAMAP" id="MF_00184">
    <property type="entry name" value="Thr_tRNA_synth"/>
    <property type="match status" value="1"/>
</dbReference>
<dbReference type="InterPro" id="IPR033728">
    <property type="entry name" value="ThrRS_core"/>
</dbReference>
<dbReference type="Pfam" id="PF00587">
    <property type="entry name" value="tRNA-synt_2b"/>
    <property type="match status" value="1"/>
</dbReference>
<keyword evidence="6 13" id="KW-0547">Nucleotide-binding</keyword>
<dbReference type="STRING" id="411483.FAEPRAA2165_02663"/>
<dbReference type="PATRIC" id="fig|411483.3.peg.2107"/>
<dbReference type="GO" id="GO:0140096">
    <property type="term" value="F:catalytic activity, acting on a protein"/>
    <property type="evidence" value="ECO:0007669"/>
    <property type="project" value="UniProtKB-ARBA"/>
</dbReference>